<feature type="domain" description="Peptidoglycan binding-like" evidence="6">
    <location>
        <begin position="66"/>
        <end position="123"/>
    </location>
</feature>
<dbReference type="GO" id="GO:0016829">
    <property type="term" value="F:lyase activity"/>
    <property type="evidence" value="ECO:0007669"/>
    <property type="project" value="UniProtKB-KW"/>
</dbReference>
<evidence type="ECO:0000313" key="7">
    <source>
        <dbReference type="EMBL" id="MBD2292531.1"/>
    </source>
</evidence>
<keyword evidence="4" id="KW-0456">Lyase</keyword>
<proteinExistence type="inferred from homology"/>
<keyword evidence="2" id="KW-0042">Antenna complex</keyword>
<dbReference type="InterPro" id="IPR036366">
    <property type="entry name" value="PGBDSf"/>
</dbReference>
<dbReference type="Gene3D" id="1.25.10.10">
    <property type="entry name" value="Leucine-rich Repeat Variant"/>
    <property type="match status" value="1"/>
</dbReference>
<dbReference type="Pfam" id="PF01471">
    <property type="entry name" value="PG_binding_1"/>
    <property type="match status" value="1"/>
</dbReference>
<dbReference type="Proteomes" id="UP000662185">
    <property type="component" value="Unassembled WGS sequence"/>
</dbReference>
<dbReference type="SUPFAM" id="SSF47090">
    <property type="entry name" value="PGBD-like"/>
    <property type="match status" value="1"/>
</dbReference>
<evidence type="ECO:0000259" key="6">
    <source>
        <dbReference type="Pfam" id="PF01471"/>
    </source>
</evidence>
<dbReference type="InterPro" id="IPR011989">
    <property type="entry name" value="ARM-like"/>
</dbReference>
<name>A0A926WDD7_9NOST</name>
<dbReference type="InterPro" id="IPR002477">
    <property type="entry name" value="Peptidoglycan-bd-like"/>
</dbReference>
<organism evidence="7 8">
    <name type="scientific">Anabaena sphaerica FACHB-251</name>
    <dbReference type="NCBI Taxonomy" id="2692883"/>
    <lineage>
        <taxon>Bacteria</taxon>
        <taxon>Bacillati</taxon>
        <taxon>Cyanobacteriota</taxon>
        <taxon>Cyanophyceae</taxon>
        <taxon>Nostocales</taxon>
        <taxon>Nostocaceae</taxon>
        <taxon>Anabaena</taxon>
    </lineage>
</organism>
<keyword evidence="3" id="KW-0605">Phycobilisome</keyword>
<sequence length="382" mass="42430">MRKMRDNKQLLITKYQLPITNHQSPITHCILIFASCLSLGLFPNLVISATPNPAPNQQAILIPGMRGSEVQVLQIQLKALGYYKDLIDGLYGISTQAALSKFQKAQGLKRTDGIADITTQTILTKAVSVQTQCTTSPASPAPTPQINTKSQPSQRDFIWWSLLGLGLLGTIGAVVYLIKKFGKVPQLAGSEDQKLLKPSPDHHPKFFLNPAQTATLPISTELVPIETGTLIPKLNLFDELIKDLRCHDSNKRRKAIWNLGQQGDSRAVQPLVDLMIDADSQQQGLILSALAEIGTCTLKPMNRALAISMQDENPQVRKNAIRDLVRIYDTMGQMSKIVFHALEDPDPEVQETAKYALNQMDRIRRIPREQILGDMKTEELLE</sequence>
<dbReference type="SUPFAM" id="SSF48371">
    <property type="entry name" value="ARM repeat"/>
    <property type="match status" value="1"/>
</dbReference>
<dbReference type="InterPro" id="IPR004155">
    <property type="entry name" value="PBS_lyase_HEAT"/>
</dbReference>
<comment type="caution">
    <text evidence="7">The sequence shown here is derived from an EMBL/GenBank/DDBJ whole genome shotgun (WGS) entry which is preliminary data.</text>
</comment>
<dbReference type="Gene3D" id="1.10.101.10">
    <property type="entry name" value="PGBD-like superfamily/PGBD"/>
    <property type="match status" value="1"/>
</dbReference>
<dbReference type="GO" id="GO:0030089">
    <property type="term" value="C:phycobilisome"/>
    <property type="evidence" value="ECO:0007669"/>
    <property type="project" value="UniProtKB-KW"/>
</dbReference>
<evidence type="ECO:0000256" key="4">
    <source>
        <dbReference type="ARBA" id="ARBA00023239"/>
    </source>
</evidence>
<dbReference type="PANTHER" id="PTHR12697:SF5">
    <property type="entry name" value="DEOXYHYPUSINE HYDROXYLASE"/>
    <property type="match status" value="1"/>
</dbReference>
<keyword evidence="5" id="KW-0472">Membrane</keyword>
<comment type="similarity">
    <text evidence="1">Belongs to the CpcE/RpcE/PecE family.</text>
</comment>
<dbReference type="GO" id="GO:0016491">
    <property type="term" value="F:oxidoreductase activity"/>
    <property type="evidence" value="ECO:0007669"/>
    <property type="project" value="TreeGrafter"/>
</dbReference>
<keyword evidence="5" id="KW-1133">Transmembrane helix</keyword>
<dbReference type="InterPro" id="IPR036365">
    <property type="entry name" value="PGBD-like_sf"/>
</dbReference>
<evidence type="ECO:0000256" key="2">
    <source>
        <dbReference type="ARBA" id="ARBA00022549"/>
    </source>
</evidence>
<evidence type="ECO:0000256" key="1">
    <source>
        <dbReference type="ARBA" id="ARBA00009299"/>
    </source>
</evidence>
<protein>
    <submittedName>
        <fullName evidence="7">HEAT repeat domain-containing protein</fullName>
    </submittedName>
</protein>
<gene>
    <name evidence="7" type="ORF">H6G06_03285</name>
</gene>
<dbReference type="AlphaFoldDB" id="A0A926WDD7"/>
<dbReference type="EMBL" id="JACJQU010000001">
    <property type="protein sequence ID" value="MBD2292531.1"/>
    <property type="molecule type" value="Genomic_DNA"/>
</dbReference>
<reference evidence="8" key="1">
    <citation type="journal article" date="2020" name="ISME J.">
        <title>Comparative genomics reveals insights into cyanobacterial evolution and habitat adaptation.</title>
        <authorList>
            <person name="Chen M.Y."/>
            <person name="Teng W.K."/>
            <person name="Zhao L."/>
            <person name="Hu C.X."/>
            <person name="Zhou Y.K."/>
            <person name="Han B.P."/>
            <person name="Song L.R."/>
            <person name="Shu W.S."/>
        </authorList>
    </citation>
    <scope>NUCLEOTIDE SEQUENCE [LARGE SCALE GENOMIC DNA]</scope>
    <source>
        <strain evidence="8">FACHB-251</strain>
    </source>
</reference>
<accession>A0A926WDD7</accession>
<keyword evidence="8" id="KW-1185">Reference proteome</keyword>
<dbReference type="PANTHER" id="PTHR12697">
    <property type="entry name" value="PBS LYASE HEAT-LIKE PROTEIN"/>
    <property type="match status" value="1"/>
</dbReference>
<evidence type="ECO:0000313" key="8">
    <source>
        <dbReference type="Proteomes" id="UP000662185"/>
    </source>
</evidence>
<keyword evidence="5" id="KW-0812">Transmembrane</keyword>
<dbReference type="Pfam" id="PF03130">
    <property type="entry name" value="HEAT_PBS"/>
    <property type="match status" value="1"/>
</dbReference>
<dbReference type="InterPro" id="IPR016024">
    <property type="entry name" value="ARM-type_fold"/>
</dbReference>
<evidence type="ECO:0000256" key="3">
    <source>
        <dbReference type="ARBA" id="ARBA00022738"/>
    </source>
</evidence>
<evidence type="ECO:0000256" key="5">
    <source>
        <dbReference type="SAM" id="Phobius"/>
    </source>
</evidence>
<feature type="transmembrane region" description="Helical" evidence="5">
    <location>
        <begin position="157"/>
        <end position="178"/>
    </location>
</feature>